<proteinExistence type="predicted"/>
<keyword evidence="2" id="KW-1133">Transmembrane helix</keyword>
<feature type="compositionally biased region" description="Basic and acidic residues" evidence="1">
    <location>
        <begin position="835"/>
        <end position="848"/>
    </location>
</feature>
<evidence type="ECO:0000313" key="3">
    <source>
        <dbReference type="EMBL" id="KRX06718.1"/>
    </source>
</evidence>
<dbReference type="Proteomes" id="UP000054937">
    <property type="component" value="Unassembled WGS sequence"/>
</dbReference>
<sequence>MSFLGIYLVIAGILVIVYITLSIVLFVKIDGFNQAFNKQVNYQQSMFSDELQLIDTNLIADIQIVIGSQNCPDEYSDNLFQYTYYGTQQGCQCYSSYQLGIIKESCCKQGESDTGYYKTEYYEEYNSTTEQYETKTKQVYVPPDCTCYGEEIKSIEQKILKKFQMYNQNSNQYENIKGCLKYLEGYTFKTKSPLLDEENNLYCKDQNDKPCGNENNGICYPKNIGCPIVNIYFSDSFPSSQYDGEDDVMEQVISSNFQTKAYIQRMGENDENPLTQFYVTEGQGVCSGIHNNFSPNRESYILEIQQRNMCQDVDSGFRTANIEIQEIDFFEINDSNYYDRLQDLPEWVDFDNSYEYQLYQSDIQGMIIYCRQFYDLYDGFQQIIIDIKSRVSNISSALIGFGILYLILNPTQLFFGIYVLDKQVCIGMSFNIFFTLIKIAIFQPVFWTYHANYYKELQNLDQYKIIVNSDYDCPGKDELFNIFKSLDDDIQNKLNFLKIFFINLNVFSPEGLFCGGLIIAVLITLIYVTLDQISQIGCDKCLKKMCYIFTCCFCGYGIYQNILRKKEQKREKEKQKKIKDTKVLQEQLDKKQKNEIKIDMNRRNSYQHIMKGENQLKRGGSLRNISITQDKTEVPTKKQENKDLKKIKINQKQQDSTIQLIKNTILEPKKSKKNTIIINDQLEQNCTIPIKDQNEINQNSFEKINTGDKPQQQIKHGIETNSNTCHNVSPKENKSARYKIQQSSFSEQEEEKEEKKENYQNKNIQKNNYVGQNEIYINNDFQKNKVEKKNSVDKNQGDNISMESFTSSEISSSSWESDSASSNSYTNRNSQENKYNQKKDKPNEDLKNQRQKYQLQELKKQNLNIKSGENKKNYHNYINSDSESYDSELEESSQENSRYRSQYSNYDNEQLQKSENSYQNKSLEIQKPQNPFIVQNMGDQNTQEKDQKKEKAVNFQQKRINPYYSKIKNKKKKLFNYNLKEQVLDNREYNRNNNFGILEPNIIAKNQIMKSYLNYNYPEEE</sequence>
<keyword evidence="4" id="KW-1185">Reference proteome</keyword>
<feature type="region of interest" description="Disordered" evidence="1">
    <location>
        <begin position="740"/>
        <end position="766"/>
    </location>
</feature>
<dbReference type="AlphaFoldDB" id="A0A0V0QWW1"/>
<dbReference type="InParanoid" id="A0A0V0QWW1"/>
<feature type="region of interest" description="Disordered" evidence="1">
    <location>
        <begin position="788"/>
        <end position="910"/>
    </location>
</feature>
<feature type="compositionally biased region" description="Acidic residues" evidence="1">
    <location>
        <begin position="883"/>
        <end position="893"/>
    </location>
</feature>
<accession>A0A0V0QWW1</accession>
<gene>
    <name evidence="3" type="ORF">PPERSA_09120</name>
</gene>
<feature type="compositionally biased region" description="Polar residues" evidence="1">
    <location>
        <begin position="825"/>
        <end position="834"/>
    </location>
</feature>
<evidence type="ECO:0000256" key="2">
    <source>
        <dbReference type="SAM" id="Phobius"/>
    </source>
</evidence>
<organism evidence="3 4">
    <name type="scientific">Pseudocohnilembus persalinus</name>
    <name type="common">Ciliate</name>
    <dbReference type="NCBI Taxonomy" id="266149"/>
    <lineage>
        <taxon>Eukaryota</taxon>
        <taxon>Sar</taxon>
        <taxon>Alveolata</taxon>
        <taxon>Ciliophora</taxon>
        <taxon>Intramacronucleata</taxon>
        <taxon>Oligohymenophorea</taxon>
        <taxon>Scuticociliatia</taxon>
        <taxon>Philasterida</taxon>
        <taxon>Pseudocohnilembidae</taxon>
        <taxon>Pseudocohnilembus</taxon>
    </lineage>
</organism>
<feature type="compositionally biased region" description="Low complexity" evidence="1">
    <location>
        <begin position="801"/>
        <end position="824"/>
    </location>
</feature>
<feature type="compositionally biased region" description="Polar residues" evidence="1">
    <location>
        <begin position="899"/>
        <end position="910"/>
    </location>
</feature>
<evidence type="ECO:0000256" key="1">
    <source>
        <dbReference type="SAM" id="MobiDB-lite"/>
    </source>
</evidence>
<reference evidence="3 4" key="1">
    <citation type="journal article" date="2015" name="Sci. Rep.">
        <title>Genome of the facultative scuticociliatosis pathogen Pseudocohnilembus persalinus provides insight into its virulence through horizontal gene transfer.</title>
        <authorList>
            <person name="Xiong J."/>
            <person name="Wang G."/>
            <person name="Cheng J."/>
            <person name="Tian M."/>
            <person name="Pan X."/>
            <person name="Warren A."/>
            <person name="Jiang C."/>
            <person name="Yuan D."/>
            <person name="Miao W."/>
        </authorList>
    </citation>
    <scope>NUCLEOTIDE SEQUENCE [LARGE SCALE GENOMIC DNA]</scope>
    <source>
        <strain evidence="3">36N120E</strain>
    </source>
</reference>
<feature type="transmembrane region" description="Helical" evidence="2">
    <location>
        <begin position="397"/>
        <end position="420"/>
    </location>
</feature>
<feature type="transmembrane region" description="Helical" evidence="2">
    <location>
        <begin position="511"/>
        <end position="530"/>
    </location>
</feature>
<comment type="caution">
    <text evidence="3">The sequence shown here is derived from an EMBL/GenBank/DDBJ whole genome shotgun (WGS) entry which is preliminary data.</text>
</comment>
<name>A0A0V0QWW1_PSEPJ</name>
<evidence type="ECO:0008006" key="5">
    <source>
        <dbReference type="Google" id="ProtNLM"/>
    </source>
</evidence>
<keyword evidence="2" id="KW-0812">Transmembrane</keyword>
<dbReference type="EMBL" id="LDAU01000092">
    <property type="protein sequence ID" value="KRX06718.1"/>
    <property type="molecule type" value="Genomic_DNA"/>
</dbReference>
<feature type="transmembrane region" description="Helical" evidence="2">
    <location>
        <begin position="426"/>
        <end position="449"/>
    </location>
</feature>
<evidence type="ECO:0000313" key="4">
    <source>
        <dbReference type="Proteomes" id="UP000054937"/>
    </source>
</evidence>
<keyword evidence="2" id="KW-0472">Membrane</keyword>
<feature type="transmembrane region" description="Helical" evidence="2">
    <location>
        <begin position="6"/>
        <end position="27"/>
    </location>
</feature>
<protein>
    <recommendedName>
        <fullName evidence="5">Transmembrane protein</fullName>
    </recommendedName>
</protein>